<dbReference type="Proteomes" id="UP000824063">
    <property type="component" value="Unassembled WGS sequence"/>
</dbReference>
<dbReference type="Pfam" id="PF01458">
    <property type="entry name" value="SUFBD_core"/>
    <property type="match status" value="1"/>
</dbReference>
<dbReference type="Pfam" id="PF19295">
    <property type="entry name" value="SufBD_N"/>
    <property type="match status" value="1"/>
</dbReference>
<dbReference type="PANTHER" id="PTHR30508">
    <property type="entry name" value="FES CLUSTER ASSEMBLY PROTEIN SUF"/>
    <property type="match status" value="1"/>
</dbReference>
<dbReference type="InterPro" id="IPR037284">
    <property type="entry name" value="SUF_FeS_clus_asmbl_SufBD_sf"/>
</dbReference>
<dbReference type="PANTHER" id="PTHR30508:SF1">
    <property type="entry name" value="UPF0051 PROTEIN ABCI8, CHLOROPLASTIC-RELATED"/>
    <property type="match status" value="1"/>
</dbReference>
<name>A0A9D2F7W3_9ENTE</name>
<gene>
    <name evidence="4" type="ORF">IAA20_09375</name>
</gene>
<comment type="caution">
    <text evidence="4">The sequence shown here is derived from an EMBL/GenBank/DDBJ whole genome shotgun (WGS) entry which is preliminary data.</text>
</comment>
<evidence type="ECO:0000256" key="1">
    <source>
        <dbReference type="ARBA" id="ARBA00043967"/>
    </source>
</evidence>
<dbReference type="InterPro" id="IPR000825">
    <property type="entry name" value="SUF_FeS_clus_asmbl_SufBD_core"/>
</dbReference>
<evidence type="ECO:0000313" key="5">
    <source>
        <dbReference type="Proteomes" id="UP000824063"/>
    </source>
</evidence>
<organism evidence="4 5">
    <name type="scientific">Candidatus Enterococcus avicola</name>
    <dbReference type="NCBI Taxonomy" id="2838561"/>
    <lineage>
        <taxon>Bacteria</taxon>
        <taxon>Bacillati</taxon>
        <taxon>Bacillota</taxon>
        <taxon>Bacilli</taxon>
        <taxon>Lactobacillales</taxon>
        <taxon>Enterococcaceae</taxon>
        <taxon>Enterococcus</taxon>
    </lineage>
</organism>
<evidence type="ECO:0000313" key="4">
    <source>
        <dbReference type="EMBL" id="HIZ54139.1"/>
    </source>
</evidence>
<reference evidence="4" key="1">
    <citation type="journal article" date="2021" name="PeerJ">
        <title>Extensive microbial diversity within the chicken gut microbiome revealed by metagenomics and culture.</title>
        <authorList>
            <person name="Gilroy R."/>
            <person name="Ravi A."/>
            <person name="Getino M."/>
            <person name="Pursley I."/>
            <person name="Horton D.L."/>
            <person name="Alikhan N.F."/>
            <person name="Baker D."/>
            <person name="Gharbi K."/>
            <person name="Hall N."/>
            <person name="Watson M."/>
            <person name="Adriaenssens E.M."/>
            <person name="Foster-Nyarko E."/>
            <person name="Jarju S."/>
            <person name="Secka A."/>
            <person name="Antonio M."/>
            <person name="Oren A."/>
            <person name="Chaudhuri R.R."/>
            <person name="La Ragione R."/>
            <person name="Hildebrand F."/>
            <person name="Pallen M.J."/>
        </authorList>
    </citation>
    <scope>NUCLEOTIDE SEQUENCE</scope>
    <source>
        <strain evidence="4">CHK172-16539</strain>
    </source>
</reference>
<feature type="domain" description="SUF system FeS cluster assembly SufBD core" evidence="2">
    <location>
        <begin position="175"/>
        <end position="326"/>
    </location>
</feature>
<dbReference type="InterPro" id="IPR055346">
    <property type="entry name" value="Fe-S_cluster_assembly_SufBD"/>
</dbReference>
<dbReference type="GO" id="GO:0016226">
    <property type="term" value="P:iron-sulfur cluster assembly"/>
    <property type="evidence" value="ECO:0007669"/>
    <property type="project" value="InterPro"/>
</dbReference>
<accession>A0A9D2F7W3</accession>
<dbReference type="InterPro" id="IPR045595">
    <property type="entry name" value="SufBD_N"/>
</dbReference>
<dbReference type="AlphaFoldDB" id="A0A9D2F7W3"/>
<dbReference type="EMBL" id="DXBN01000215">
    <property type="protein sequence ID" value="HIZ54139.1"/>
    <property type="molecule type" value="Genomic_DNA"/>
</dbReference>
<evidence type="ECO:0000259" key="2">
    <source>
        <dbReference type="Pfam" id="PF01458"/>
    </source>
</evidence>
<comment type="similarity">
    <text evidence="1">Belongs to the iron-sulfur cluster assembly SufBD family.</text>
</comment>
<sequence>MKKNLQDYLGAVKVFSAIKEEPTWMLELREQALEKATTLDFPKIERVKYERWPLFNISEAALDGETAEITSVPAFDDMNNHPMVVQQDDVTIFEQLPITLTNQGVIFTDLFTAMLNHPELVKEYYMTKAVPMDEDKMTAAHAAFMNSGMFLYVPKNVVIEKPLEAIFNHNQALGHHFYKHVLIVAEENSEFSYLERFKSEGETTEKLSGNIVVEIIAKAGAKVKYSAIDQLGENISTYINRRGYILRDASVDWAIGVMNDGNIVADFDSELVGEGSHSEVKIVAISAGRQIQGIDTRVTNRAPHSIGHILQHGVIREKGTLTFNGIG</sequence>
<proteinExistence type="inferred from homology"/>
<protein>
    <submittedName>
        <fullName evidence="4">SufD family Fe-S cluster assembly protein</fullName>
    </submittedName>
</protein>
<feature type="non-terminal residue" evidence="4">
    <location>
        <position position="327"/>
    </location>
</feature>
<reference evidence="4" key="2">
    <citation type="submission" date="2021-04" db="EMBL/GenBank/DDBJ databases">
        <authorList>
            <person name="Gilroy R."/>
        </authorList>
    </citation>
    <scope>NUCLEOTIDE SEQUENCE</scope>
    <source>
        <strain evidence="4">CHK172-16539</strain>
    </source>
</reference>
<feature type="domain" description="SUF system FeS cluster assembly SufBD N-terminal" evidence="3">
    <location>
        <begin position="23"/>
        <end position="163"/>
    </location>
</feature>
<evidence type="ECO:0000259" key="3">
    <source>
        <dbReference type="Pfam" id="PF19295"/>
    </source>
</evidence>
<dbReference type="SUPFAM" id="SSF101960">
    <property type="entry name" value="Stabilizer of iron transporter SufD"/>
    <property type="match status" value="1"/>
</dbReference>